<feature type="transmembrane region" description="Helical" evidence="12">
    <location>
        <begin position="148"/>
        <end position="171"/>
    </location>
</feature>
<dbReference type="PROSITE" id="PS50929">
    <property type="entry name" value="ABC_TM1F"/>
    <property type="match status" value="1"/>
</dbReference>
<dbReference type="FunFam" id="3.40.50.300:FF:000221">
    <property type="entry name" value="Multidrug ABC transporter ATP-binding protein"/>
    <property type="match status" value="1"/>
</dbReference>
<evidence type="ECO:0000256" key="10">
    <source>
        <dbReference type="ARBA" id="ARBA00023136"/>
    </source>
</evidence>
<keyword evidence="8" id="KW-1278">Translocase</keyword>
<dbReference type="Gene3D" id="1.20.1560.10">
    <property type="entry name" value="ABC transporter type 1, transmembrane domain"/>
    <property type="match status" value="1"/>
</dbReference>
<evidence type="ECO:0000259" key="14">
    <source>
        <dbReference type="PROSITE" id="PS50929"/>
    </source>
</evidence>
<comment type="similarity">
    <text evidence="11">Belongs to the ABC transporter superfamily. Siderophore-Fe(3+) uptake transporter (SIUT) (TC 3.A.1.21) family.</text>
</comment>
<evidence type="ECO:0000256" key="8">
    <source>
        <dbReference type="ARBA" id="ARBA00022967"/>
    </source>
</evidence>
<keyword evidence="2" id="KW-0813">Transport</keyword>
<keyword evidence="3" id="KW-1003">Cell membrane</keyword>
<feature type="transmembrane region" description="Helical" evidence="12">
    <location>
        <begin position="74"/>
        <end position="99"/>
    </location>
</feature>
<reference evidence="15 16" key="1">
    <citation type="submission" date="2020-12" db="EMBL/GenBank/DDBJ databases">
        <title>Draft genome sequence of furan degrading bacterial strain FUR100.</title>
        <authorList>
            <person name="Woiski C."/>
        </authorList>
    </citation>
    <scope>NUCLEOTIDE SEQUENCE [LARGE SCALE GENOMIC DNA]</scope>
    <source>
        <strain evidence="15 16">FUR100</strain>
    </source>
</reference>
<evidence type="ECO:0000256" key="4">
    <source>
        <dbReference type="ARBA" id="ARBA00022519"/>
    </source>
</evidence>
<dbReference type="GO" id="GO:0140359">
    <property type="term" value="F:ABC-type transporter activity"/>
    <property type="evidence" value="ECO:0007669"/>
    <property type="project" value="InterPro"/>
</dbReference>
<feature type="transmembrane region" description="Helical" evidence="12">
    <location>
        <begin position="291"/>
        <end position="312"/>
    </location>
</feature>
<evidence type="ECO:0000256" key="1">
    <source>
        <dbReference type="ARBA" id="ARBA00004429"/>
    </source>
</evidence>
<feature type="transmembrane region" description="Helical" evidence="12">
    <location>
        <begin position="177"/>
        <end position="193"/>
    </location>
</feature>
<keyword evidence="6" id="KW-0547">Nucleotide-binding</keyword>
<evidence type="ECO:0000313" key="16">
    <source>
        <dbReference type="Proteomes" id="UP000627573"/>
    </source>
</evidence>
<dbReference type="GO" id="GO:0034040">
    <property type="term" value="F:ATPase-coupled lipid transmembrane transporter activity"/>
    <property type="evidence" value="ECO:0007669"/>
    <property type="project" value="TreeGrafter"/>
</dbReference>
<evidence type="ECO:0000256" key="6">
    <source>
        <dbReference type="ARBA" id="ARBA00022741"/>
    </source>
</evidence>
<keyword evidence="5 12" id="KW-0812">Transmembrane</keyword>
<dbReference type="Pfam" id="PF00005">
    <property type="entry name" value="ABC_tran"/>
    <property type="match status" value="1"/>
</dbReference>
<dbReference type="SUPFAM" id="SSF90123">
    <property type="entry name" value="ABC transporter transmembrane region"/>
    <property type="match status" value="1"/>
</dbReference>
<dbReference type="GO" id="GO:0005524">
    <property type="term" value="F:ATP binding"/>
    <property type="evidence" value="ECO:0007669"/>
    <property type="project" value="UniProtKB-KW"/>
</dbReference>
<evidence type="ECO:0000256" key="5">
    <source>
        <dbReference type="ARBA" id="ARBA00022692"/>
    </source>
</evidence>
<dbReference type="SMART" id="SM00382">
    <property type="entry name" value="AAA"/>
    <property type="match status" value="1"/>
</dbReference>
<dbReference type="InterPro" id="IPR011527">
    <property type="entry name" value="ABC1_TM_dom"/>
</dbReference>
<dbReference type="SUPFAM" id="SSF52540">
    <property type="entry name" value="P-loop containing nucleoside triphosphate hydrolases"/>
    <property type="match status" value="1"/>
</dbReference>
<keyword evidence="7 15" id="KW-0067">ATP-binding</keyword>
<evidence type="ECO:0000256" key="12">
    <source>
        <dbReference type="SAM" id="Phobius"/>
    </source>
</evidence>
<accession>A0A8I1D6J1</accession>
<dbReference type="PROSITE" id="PS50893">
    <property type="entry name" value="ABC_TRANSPORTER_2"/>
    <property type="match status" value="1"/>
</dbReference>
<comment type="subcellular location">
    <subcellularLocation>
        <location evidence="1">Cell inner membrane</location>
        <topology evidence="1">Multi-pass membrane protein</topology>
    </subcellularLocation>
</comment>
<dbReference type="GO" id="GO:0005886">
    <property type="term" value="C:plasma membrane"/>
    <property type="evidence" value="ECO:0007669"/>
    <property type="project" value="UniProtKB-SubCell"/>
</dbReference>
<dbReference type="GO" id="GO:0016887">
    <property type="term" value="F:ATP hydrolysis activity"/>
    <property type="evidence" value="ECO:0007669"/>
    <property type="project" value="InterPro"/>
</dbReference>
<dbReference type="Pfam" id="PF00664">
    <property type="entry name" value="ABC_membrane"/>
    <property type="match status" value="1"/>
</dbReference>
<dbReference type="Proteomes" id="UP000627573">
    <property type="component" value="Unassembled WGS sequence"/>
</dbReference>
<keyword evidence="4" id="KW-0997">Cell inner membrane</keyword>
<dbReference type="AlphaFoldDB" id="A0A8I1D6J1"/>
<evidence type="ECO:0000313" key="15">
    <source>
        <dbReference type="EMBL" id="MBH5142619.1"/>
    </source>
</evidence>
<feature type="transmembrane region" description="Helical" evidence="12">
    <location>
        <begin position="37"/>
        <end position="54"/>
    </location>
</feature>
<name>A0A8I1D6J1_RHOER</name>
<dbReference type="InterPro" id="IPR003439">
    <property type="entry name" value="ABC_transporter-like_ATP-bd"/>
</dbReference>
<dbReference type="InterPro" id="IPR036640">
    <property type="entry name" value="ABC1_TM_sf"/>
</dbReference>
<dbReference type="Gene3D" id="3.40.50.300">
    <property type="entry name" value="P-loop containing nucleotide triphosphate hydrolases"/>
    <property type="match status" value="1"/>
</dbReference>
<dbReference type="InterPro" id="IPR017871">
    <property type="entry name" value="ABC_transporter-like_CS"/>
</dbReference>
<dbReference type="PANTHER" id="PTHR24221:SF654">
    <property type="entry name" value="ATP-BINDING CASSETTE SUB-FAMILY B MEMBER 6"/>
    <property type="match status" value="1"/>
</dbReference>
<evidence type="ECO:0000256" key="3">
    <source>
        <dbReference type="ARBA" id="ARBA00022475"/>
    </source>
</evidence>
<comment type="caution">
    <text evidence="15">The sequence shown here is derived from an EMBL/GenBank/DDBJ whole genome shotgun (WGS) entry which is preliminary data.</text>
</comment>
<dbReference type="InterPro" id="IPR039421">
    <property type="entry name" value="Type_1_exporter"/>
</dbReference>
<dbReference type="PANTHER" id="PTHR24221">
    <property type="entry name" value="ATP-BINDING CASSETTE SUB-FAMILY B"/>
    <property type="match status" value="1"/>
</dbReference>
<feature type="transmembrane region" description="Helical" evidence="12">
    <location>
        <begin position="263"/>
        <end position="285"/>
    </location>
</feature>
<keyword evidence="9 12" id="KW-1133">Transmembrane helix</keyword>
<dbReference type="InterPro" id="IPR003593">
    <property type="entry name" value="AAA+_ATPase"/>
</dbReference>
<feature type="domain" description="ABC transporter" evidence="13">
    <location>
        <begin position="354"/>
        <end position="590"/>
    </location>
</feature>
<evidence type="ECO:0000256" key="2">
    <source>
        <dbReference type="ARBA" id="ARBA00022448"/>
    </source>
</evidence>
<dbReference type="PROSITE" id="PS00211">
    <property type="entry name" value="ABC_TRANSPORTER_1"/>
    <property type="match status" value="1"/>
</dbReference>
<evidence type="ECO:0000259" key="13">
    <source>
        <dbReference type="PROSITE" id="PS50893"/>
    </source>
</evidence>
<proteinExistence type="inferred from homology"/>
<dbReference type="InterPro" id="IPR027417">
    <property type="entry name" value="P-loop_NTPase"/>
</dbReference>
<gene>
    <name evidence="15" type="ORF">I3517_08315</name>
</gene>
<evidence type="ECO:0000256" key="9">
    <source>
        <dbReference type="ARBA" id="ARBA00022989"/>
    </source>
</evidence>
<evidence type="ECO:0000256" key="7">
    <source>
        <dbReference type="ARBA" id="ARBA00022840"/>
    </source>
</evidence>
<feature type="domain" description="ABC transmembrane type-1" evidence="14">
    <location>
        <begin position="38"/>
        <end position="323"/>
    </location>
</feature>
<organism evidence="15 16">
    <name type="scientific">Rhodococcus erythropolis</name>
    <name type="common">Arthrobacter picolinophilus</name>
    <dbReference type="NCBI Taxonomy" id="1833"/>
    <lineage>
        <taxon>Bacteria</taxon>
        <taxon>Bacillati</taxon>
        <taxon>Actinomycetota</taxon>
        <taxon>Actinomycetes</taxon>
        <taxon>Mycobacteriales</taxon>
        <taxon>Nocardiaceae</taxon>
        <taxon>Rhodococcus</taxon>
        <taxon>Rhodococcus erythropolis group</taxon>
    </lineage>
</organism>
<dbReference type="EMBL" id="JAECSB010000029">
    <property type="protein sequence ID" value="MBH5142619.1"/>
    <property type="molecule type" value="Genomic_DNA"/>
</dbReference>
<keyword evidence="10 12" id="KW-0472">Membrane</keyword>
<protein>
    <submittedName>
        <fullName evidence="15">ABC transporter ATP-binding protein</fullName>
    </submittedName>
</protein>
<keyword evidence="16" id="KW-1185">Reference proteome</keyword>
<evidence type="ECO:0000256" key="11">
    <source>
        <dbReference type="ARBA" id="ARBA00023455"/>
    </source>
</evidence>
<sequence>MTVNSMTVKETVAFEDSPGLVDRDALGRMIAPVRNHLLLGAGLSALSVPLRFLPYVSVVEIARVLLTDSSLNLVWLWAAIGAAGTILGFVVYNAALTVCHTADAHFKYSIRSRIARHLSRVPLGWFANGGTGEVKQAMTDDVKRMHLLVAHLPADVVPAILSPIVALIYLVAMDWKFSLVLVGYIGVCLALAAPSMRRAYRTNVDSWNLAMSTLTSATVELGDGIEVVKTYGSGSRAFARYSSAVDSMVAVCVRWMSGMGRPVVAMSILLSPAVLIVVITATGTAMLSGGWITPVALVAFLVVGIGVPSSVLHMGTMANLYREGQLGATHVESILGEPELAEPHDAVPARSTLVEFDSVGFEYTTGQRVLENISFEMQPGTVTAIVGPSGSGKTTLARLLPRFWDVTDGSIRLGGSDLRDQSSREVLRSMAIVFQDVVLLRDSVRENIRLGRPDATDLEVETAARRAQIHDVIMRLPDGYDTEIGGGSGGELSGGEKQRLTIARAILQNPPIVILDEATSQADPHSESAVQRALGEISADGGTLMVIAHRLHTVRYADQILVLDAGRIVEKGTHEQLSGLGGTYARMWALQNPLVEDISPRKALQ</sequence>